<evidence type="ECO:0000313" key="1">
    <source>
        <dbReference type="EMBL" id="EGH35809.1"/>
    </source>
</evidence>
<sequence length="39" mass="4586">QERHQLIVDFNTTARDYPMEQTIHGLFETQVERTPEALA</sequence>
<reference evidence="1 2" key="1">
    <citation type="journal article" date="2011" name="PLoS Pathog.">
        <title>Dynamic evolution of pathogenicity revealed by sequencing and comparative genomics of 19 Pseudomonas syringae isolates.</title>
        <authorList>
            <person name="Baltrus D.A."/>
            <person name="Nishimura M.T."/>
            <person name="Romanchuk A."/>
            <person name="Chang J.H."/>
            <person name="Mukhtar M.S."/>
            <person name="Cherkis K."/>
            <person name="Roach J."/>
            <person name="Grant S.R."/>
            <person name="Jones C.D."/>
            <person name="Dangl J.L."/>
        </authorList>
    </citation>
    <scope>NUCLEOTIDE SEQUENCE [LARGE SCALE GENOMIC DNA]</scope>
    <source>
        <strain evidence="2">M301072PT</strain>
    </source>
</reference>
<dbReference type="Proteomes" id="UP000004471">
    <property type="component" value="Unassembled WGS sequence"/>
</dbReference>
<name>F3G017_PSESX</name>
<evidence type="ECO:0000313" key="2">
    <source>
        <dbReference type="Proteomes" id="UP000004471"/>
    </source>
</evidence>
<feature type="non-terminal residue" evidence="1">
    <location>
        <position position="1"/>
    </location>
</feature>
<dbReference type="EMBL" id="AEAH01004072">
    <property type="protein sequence ID" value="EGH35809.1"/>
    <property type="molecule type" value="Genomic_DNA"/>
</dbReference>
<gene>
    <name evidence="1" type="ORF">PSYJA_44931</name>
</gene>
<proteinExistence type="predicted"/>
<feature type="non-terminal residue" evidence="1">
    <location>
        <position position="39"/>
    </location>
</feature>
<protein>
    <submittedName>
        <fullName evidence="1">Nonribosomal peptide synthetase</fullName>
    </submittedName>
</protein>
<dbReference type="HOGENOM" id="CLU_3370515_0_0_6"/>
<organism evidence="1 2">
    <name type="scientific">Pseudomonas syringae pv. japonica str. M301072</name>
    <dbReference type="NCBI Taxonomy" id="629262"/>
    <lineage>
        <taxon>Bacteria</taxon>
        <taxon>Pseudomonadati</taxon>
        <taxon>Pseudomonadota</taxon>
        <taxon>Gammaproteobacteria</taxon>
        <taxon>Pseudomonadales</taxon>
        <taxon>Pseudomonadaceae</taxon>
        <taxon>Pseudomonas</taxon>
        <taxon>Pseudomonas syringae</taxon>
    </lineage>
</organism>
<accession>F3G017</accession>
<dbReference type="AlphaFoldDB" id="F3G017"/>
<comment type="caution">
    <text evidence="1">The sequence shown here is derived from an EMBL/GenBank/DDBJ whole genome shotgun (WGS) entry which is preliminary data.</text>
</comment>